<accession>A0ABP8L9X4</accession>
<gene>
    <name evidence="1" type="ORF">GCM10023188_06260</name>
</gene>
<organism evidence="1 2">
    <name type="scientific">Pontibacter saemangeumensis</name>
    <dbReference type="NCBI Taxonomy" id="1084525"/>
    <lineage>
        <taxon>Bacteria</taxon>
        <taxon>Pseudomonadati</taxon>
        <taxon>Bacteroidota</taxon>
        <taxon>Cytophagia</taxon>
        <taxon>Cytophagales</taxon>
        <taxon>Hymenobacteraceae</taxon>
        <taxon>Pontibacter</taxon>
    </lineage>
</organism>
<evidence type="ECO:0000313" key="1">
    <source>
        <dbReference type="EMBL" id="GAA4425372.1"/>
    </source>
</evidence>
<name>A0ABP8L9X4_9BACT</name>
<comment type="caution">
    <text evidence="1">The sequence shown here is derived from an EMBL/GenBank/DDBJ whole genome shotgun (WGS) entry which is preliminary data.</text>
</comment>
<evidence type="ECO:0000313" key="2">
    <source>
        <dbReference type="Proteomes" id="UP001500552"/>
    </source>
</evidence>
<dbReference type="EMBL" id="BAABHC010000002">
    <property type="protein sequence ID" value="GAA4425372.1"/>
    <property type="molecule type" value="Genomic_DNA"/>
</dbReference>
<reference evidence="2" key="1">
    <citation type="journal article" date="2019" name="Int. J. Syst. Evol. Microbiol.">
        <title>The Global Catalogue of Microorganisms (GCM) 10K type strain sequencing project: providing services to taxonomists for standard genome sequencing and annotation.</title>
        <authorList>
            <consortium name="The Broad Institute Genomics Platform"/>
            <consortium name="The Broad Institute Genome Sequencing Center for Infectious Disease"/>
            <person name="Wu L."/>
            <person name="Ma J."/>
        </authorList>
    </citation>
    <scope>NUCLEOTIDE SEQUENCE [LARGE SCALE GENOMIC DNA]</scope>
    <source>
        <strain evidence="2">JCM 17926</strain>
    </source>
</reference>
<dbReference type="Proteomes" id="UP001500552">
    <property type="component" value="Unassembled WGS sequence"/>
</dbReference>
<sequence>MISVLYPLYIFVLYNMRKPFVWVLALLTGFGTMSGCDMRSNATEDYLEVIGEAEQTMSDAGFRLNLSYNGPLSMRGKFTAWADSLQQEVPDMVLTSDNIYINYMPEQMGQEKIQPAMMQSNISYNIIAADSVVYGRILRDLLRRNIPFNLNISGTQLELARRREVQQKLMQEALAHAKTKLSFLANGDDKYAIVGVEEMDNTVPYGPEYYDFNRRMVSRLKVKARRL</sequence>
<proteinExistence type="predicted"/>
<protein>
    <submittedName>
        <fullName evidence="1">Uncharacterized protein</fullName>
    </submittedName>
</protein>
<keyword evidence="2" id="KW-1185">Reference proteome</keyword>